<dbReference type="Pfam" id="PF01153">
    <property type="entry name" value="Glypican"/>
    <property type="match status" value="1"/>
</dbReference>
<comment type="similarity">
    <text evidence="2 11">Belongs to the glypican family.</text>
</comment>
<dbReference type="GO" id="GO:0098552">
    <property type="term" value="C:side of membrane"/>
    <property type="evidence" value="ECO:0007669"/>
    <property type="project" value="UniProtKB-KW"/>
</dbReference>
<accession>A0A4X1UD08</accession>
<keyword evidence="10 12" id="KW-0449">Lipoprotein</keyword>
<dbReference type="Proteomes" id="UP000314985">
    <property type="component" value="Chromosome 3"/>
</dbReference>
<evidence type="ECO:0008006" key="15">
    <source>
        <dbReference type="Google" id="ProtNLM"/>
    </source>
</evidence>
<evidence type="ECO:0000313" key="13">
    <source>
        <dbReference type="Ensembl" id="ENSSSCP00070025772.1"/>
    </source>
</evidence>
<keyword evidence="3" id="KW-1003">Cell membrane</keyword>
<evidence type="ECO:0000313" key="14">
    <source>
        <dbReference type="Proteomes" id="UP000314985"/>
    </source>
</evidence>
<dbReference type="PANTHER" id="PTHR10822:SF24">
    <property type="entry name" value="GLYPICAN-2"/>
    <property type="match status" value="1"/>
</dbReference>
<evidence type="ECO:0000256" key="5">
    <source>
        <dbReference type="ARBA" id="ARBA00022729"/>
    </source>
</evidence>
<proteinExistence type="inferred from homology"/>
<keyword evidence="9 12" id="KW-0357">Heparan sulfate</keyword>
<name>A0A4X1UD08_PIG</name>
<organism evidence="13 14">
    <name type="scientific">Sus scrofa</name>
    <name type="common">Pig</name>
    <dbReference type="NCBI Taxonomy" id="9823"/>
    <lineage>
        <taxon>Eukaryota</taxon>
        <taxon>Metazoa</taxon>
        <taxon>Chordata</taxon>
        <taxon>Craniata</taxon>
        <taxon>Vertebrata</taxon>
        <taxon>Euteleostomi</taxon>
        <taxon>Mammalia</taxon>
        <taxon>Eutheria</taxon>
        <taxon>Laurasiatheria</taxon>
        <taxon>Artiodactyla</taxon>
        <taxon>Suina</taxon>
        <taxon>Suidae</taxon>
        <taxon>Sus</taxon>
    </lineage>
</organism>
<evidence type="ECO:0000256" key="12">
    <source>
        <dbReference type="RuleBase" id="RU003519"/>
    </source>
</evidence>
<dbReference type="PANTHER" id="PTHR10822">
    <property type="entry name" value="GLYPICAN"/>
    <property type="match status" value="1"/>
</dbReference>
<keyword evidence="5" id="KW-0732">Signal</keyword>
<comment type="subcellular location">
    <subcellularLocation>
        <location evidence="1 12">Cell membrane</location>
        <topology evidence="1 12">Lipid-anchor</topology>
        <topology evidence="1 12">GPI-anchor</topology>
    </subcellularLocation>
</comment>
<reference evidence="13" key="2">
    <citation type="submission" date="2025-08" db="UniProtKB">
        <authorList>
            <consortium name="Ensembl"/>
        </authorList>
    </citation>
    <scope>IDENTIFICATION</scope>
</reference>
<protein>
    <recommendedName>
        <fullName evidence="15">Glypican 2</fullName>
    </recommendedName>
</protein>
<dbReference type="AlphaFoldDB" id="A0A4X1UD08"/>
<dbReference type="GO" id="GO:0009966">
    <property type="term" value="P:regulation of signal transduction"/>
    <property type="evidence" value="ECO:0007669"/>
    <property type="project" value="InterPro"/>
</dbReference>
<evidence type="ECO:0000256" key="6">
    <source>
        <dbReference type="ARBA" id="ARBA00022974"/>
    </source>
</evidence>
<dbReference type="InterPro" id="IPR001863">
    <property type="entry name" value="Glypican"/>
</dbReference>
<evidence type="ECO:0000256" key="3">
    <source>
        <dbReference type="ARBA" id="ARBA00022475"/>
    </source>
</evidence>
<keyword evidence="8" id="KW-0325">Glycoprotein</keyword>
<keyword evidence="4 12" id="KW-0336">GPI-anchor</keyword>
<keyword evidence="6 12" id="KW-0654">Proteoglycan</keyword>
<evidence type="ECO:0000256" key="1">
    <source>
        <dbReference type="ARBA" id="ARBA00004609"/>
    </source>
</evidence>
<evidence type="ECO:0000256" key="8">
    <source>
        <dbReference type="ARBA" id="ARBA00023180"/>
    </source>
</evidence>
<sequence>LFTPPLRLAANHYWRAPASVPAPCPAPSSHCLGRCLLVPLFCQCSVFGGRALSLADRAVPRQRTGFPSSRGSSFLLSTHFAVPRWQQLCTLCDLFCFCCCLCVPVLVLDLVSRQRSPGVALRPGRSWARGYSLSLLPPALISGEHLRICPQEYTCCSSEIEQRLTWETETTFRGLVEENGSFLVHTLAARHRKFDDNSGPGSCPGLCPGPGDWKRCGQRNA</sequence>
<evidence type="ECO:0000256" key="4">
    <source>
        <dbReference type="ARBA" id="ARBA00022622"/>
    </source>
</evidence>
<dbReference type="GO" id="GO:0005886">
    <property type="term" value="C:plasma membrane"/>
    <property type="evidence" value="ECO:0007669"/>
    <property type="project" value="UniProtKB-SubCell"/>
</dbReference>
<evidence type="ECO:0000256" key="2">
    <source>
        <dbReference type="ARBA" id="ARBA00010260"/>
    </source>
</evidence>
<evidence type="ECO:0000256" key="7">
    <source>
        <dbReference type="ARBA" id="ARBA00023136"/>
    </source>
</evidence>
<evidence type="ECO:0000256" key="11">
    <source>
        <dbReference type="RuleBase" id="RU003518"/>
    </source>
</evidence>
<reference evidence="13 14" key="1">
    <citation type="submission" date="2017-08" db="EMBL/GenBank/DDBJ databases">
        <title>USMARCv1.0.</title>
        <authorList>
            <person name="Hannum G.I."/>
            <person name="Koren S."/>
            <person name="Schroeder S.G."/>
            <person name="Chin S.C."/>
            <person name="Nonneman D.J."/>
            <person name="Becker S.A."/>
            <person name="Rosen B.D."/>
            <person name="Bickhart D.M."/>
            <person name="Putnam N.H."/>
            <person name="Green R.E."/>
            <person name="Tuggle C.K."/>
            <person name="Liu H."/>
            <person name="Rohrer G.A."/>
            <person name="Warr A."/>
            <person name="Hall R."/>
            <person name="Kim K."/>
            <person name="Hume D.A."/>
            <person name="Talbot R."/>
            <person name="Chow W."/>
            <person name="Howe K."/>
            <person name="Schwartz A.S."/>
            <person name="Watson M."/>
            <person name="Archibald A.L."/>
            <person name="Phillippy A.M."/>
            <person name="Smith T.P.L."/>
        </authorList>
    </citation>
    <scope>NUCLEOTIDE SEQUENCE [LARGE SCALE GENOMIC DNA]</scope>
</reference>
<dbReference type="Ensembl" id="ENSSSCT00070030894.1">
    <property type="protein sequence ID" value="ENSSSCP00070025772.1"/>
    <property type="gene ID" value="ENSSSCG00070015735.1"/>
</dbReference>
<evidence type="ECO:0000256" key="10">
    <source>
        <dbReference type="ARBA" id="ARBA00023288"/>
    </source>
</evidence>
<comment type="function">
    <text evidence="12">Cell surface proteoglycan.</text>
</comment>
<keyword evidence="7 12" id="KW-0472">Membrane</keyword>
<evidence type="ECO:0000256" key="9">
    <source>
        <dbReference type="ARBA" id="ARBA00023207"/>
    </source>
</evidence>